<comment type="caution">
    <text evidence="2">The sequence shown here is derived from an EMBL/GenBank/DDBJ whole genome shotgun (WGS) entry which is preliminary data.</text>
</comment>
<organism evidence="2 3">
    <name type="scientific">Aspergillus felis</name>
    <dbReference type="NCBI Taxonomy" id="1287682"/>
    <lineage>
        <taxon>Eukaryota</taxon>
        <taxon>Fungi</taxon>
        <taxon>Dikarya</taxon>
        <taxon>Ascomycota</taxon>
        <taxon>Pezizomycotina</taxon>
        <taxon>Eurotiomycetes</taxon>
        <taxon>Eurotiomycetidae</taxon>
        <taxon>Eurotiales</taxon>
        <taxon>Aspergillaceae</taxon>
        <taxon>Aspergillus</taxon>
        <taxon>Aspergillus subgen. Fumigati</taxon>
    </lineage>
</organism>
<name>A0A8H6R6P2_9EURO</name>
<dbReference type="Proteomes" id="UP000641853">
    <property type="component" value="Unassembled WGS sequence"/>
</dbReference>
<accession>A0A8H6R6P2</accession>
<protein>
    <submittedName>
        <fullName evidence="2">Uncharacterized protein</fullName>
    </submittedName>
</protein>
<gene>
    <name evidence="2" type="ORF">CNMCM7691_006335</name>
</gene>
<sequence>MTRRDMGKEALKAKRSAVINQLQQLHKVLSSVKTPNFGIDELCELELKAVRPTSVFLDHPLIEEECVSESDLEGDRDGPLFTDKGSEEYPTEDSEEEAWEEEEASSLDVVFRSIANGWREKLADLQEHIETCAGAPRYEIHAPNGPGSLKDLTPLRSPRTYGNWLPSMSFFVGSIPEDLVGDGGWFATHSHLDKSGGTPHVIIQLEVRYRANDTSLTHGEVCGLVGRMCQWYSLPTISTARNVSRESTPLLY</sequence>
<dbReference type="AlphaFoldDB" id="A0A8H6R6P2"/>
<keyword evidence="3" id="KW-1185">Reference proteome</keyword>
<proteinExistence type="predicted"/>
<evidence type="ECO:0000313" key="2">
    <source>
        <dbReference type="EMBL" id="KAF7184777.1"/>
    </source>
</evidence>
<dbReference type="EMBL" id="JACBAG010001544">
    <property type="protein sequence ID" value="KAF7184777.1"/>
    <property type="molecule type" value="Genomic_DNA"/>
</dbReference>
<evidence type="ECO:0000313" key="3">
    <source>
        <dbReference type="Proteomes" id="UP000641853"/>
    </source>
</evidence>
<feature type="compositionally biased region" description="Acidic residues" evidence="1">
    <location>
        <begin position="89"/>
        <end position="102"/>
    </location>
</feature>
<reference evidence="2" key="1">
    <citation type="submission" date="2020-06" db="EMBL/GenBank/DDBJ databases">
        <title>Draft genome sequences of strains closely related to Aspergillus parafelis and Aspergillus hiratsukae.</title>
        <authorList>
            <person name="Dos Santos R.A.C."/>
            <person name="Rivero-Menendez O."/>
            <person name="Steenwyk J.L."/>
            <person name="Mead M.E."/>
            <person name="Goldman G.H."/>
            <person name="Alastruey-Izquierdo A."/>
            <person name="Rokas A."/>
        </authorList>
    </citation>
    <scope>NUCLEOTIDE SEQUENCE</scope>
    <source>
        <strain evidence="2">CNM-CM7691</strain>
    </source>
</reference>
<feature type="region of interest" description="Disordered" evidence="1">
    <location>
        <begin position="67"/>
        <end position="102"/>
    </location>
</feature>
<evidence type="ECO:0000256" key="1">
    <source>
        <dbReference type="SAM" id="MobiDB-lite"/>
    </source>
</evidence>